<dbReference type="SUPFAM" id="SSF55874">
    <property type="entry name" value="ATPase domain of HSP90 chaperone/DNA topoisomerase II/histidine kinase"/>
    <property type="match status" value="1"/>
</dbReference>
<feature type="domain" description="Signal transduction histidine kinase internal region" evidence="3">
    <location>
        <begin position="183"/>
        <end position="258"/>
    </location>
</feature>
<name>A0A934R5S3_9BACT</name>
<dbReference type="InterPro" id="IPR010559">
    <property type="entry name" value="Sig_transdc_His_kin_internal"/>
</dbReference>
<feature type="transmembrane region" description="Helical" evidence="2">
    <location>
        <begin position="65"/>
        <end position="87"/>
    </location>
</feature>
<protein>
    <submittedName>
        <fullName evidence="4">Histidine kinase</fullName>
    </submittedName>
</protein>
<dbReference type="InterPro" id="IPR036890">
    <property type="entry name" value="HATPase_C_sf"/>
</dbReference>
<evidence type="ECO:0000313" key="5">
    <source>
        <dbReference type="Proteomes" id="UP000600139"/>
    </source>
</evidence>
<accession>A0A934R5S3</accession>
<gene>
    <name evidence="4" type="ORF">JIN84_08605</name>
</gene>
<feature type="region of interest" description="Disordered" evidence="1">
    <location>
        <begin position="372"/>
        <end position="396"/>
    </location>
</feature>
<keyword evidence="2" id="KW-0812">Transmembrane</keyword>
<dbReference type="GO" id="GO:0016020">
    <property type="term" value="C:membrane"/>
    <property type="evidence" value="ECO:0007669"/>
    <property type="project" value="InterPro"/>
</dbReference>
<keyword evidence="4" id="KW-0418">Kinase</keyword>
<organism evidence="4 5">
    <name type="scientific">Luteolibacter yonseiensis</name>
    <dbReference type="NCBI Taxonomy" id="1144680"/>
    <lineage>
        <taxon>Bacteria</taxon>
        <taxon>Pseudomonadati</taxon>
        <taxon>Verrucomicrobiota</taxon>
        <taxon>Verrucomicrobiia</taxon>
        <taxon>Verrucomicrobiales</taxon>
        <taxon>Verrucomicrobiaceae</taxon>
        <taxon>Luteolibacter</taxon>
    </lineage>
</organism>
<proteinExistence type="predicted"/>
<dbReference type="Proteomes" id="UP000600139">
    <property type="component" value="Unassembled WGS sequence"/>
</dbReference>
<dbReference type="PANTHER" id="PTHR34220:SF7">
    <property type="entry name" value="SENSOR HISTIDINE KINASE YPDA"/>
    <property type="match status" value="1"/>
</dbReference>
<dbReference type="Gene3D" id="3.30.565.10">
    <property type="entry name" value="Histidine kinase-like ATPase, C-terminal domain"/>
    <property type="match status" value="1"/>
</dbReference>
<evidence type="ECO:0000256" key="2">
    <source>
        <dbReference type="SAM" id="Phobius"/>
    </source>
</evidence>
<feature type="transmembrane region" description="Helical" evidence="2">
    <location>
        <begin position="36"/>
        <end position="59"/>
    </location>
</feature>
<feature type="region of interest" description="Disordered" evidence="1">
    <location>
        <begin position="1"/>
        <end position="21"/>
    </location>
</feature>
<keyword evidence="4" id="KW-0808">Transferase</keyword>
<keyword evidence="5" id="KW-1185">Reference proteome</keyword>
<evidence type="ECO:0000259" key="3">
    <source>
        <dbReference type="Pfam" id="PF06580"/>
    </source>
</evidence>
<evidence type="ECO:0000256" key="1">
    <source>
        <dbReference type="SAM" id="MobiDB-lite"/>
    </source>
</evidence>
<dbReference type="PANTHER" id="PTHR34220">
    <property type="entry name" value="SENSOR HISTIDINE KINASE YPDA"/>
    <property type="match status" value="1"/>
</dbReference>
<keyword evidence="2" id="KW-0472">Membrane</keyword>
<reference evidence="4" key="1">
    <citation type="submission" date="2021-01" db="EMBL/GenBank/DDBJ databases">
        <title>Modified the classification status of verrucomicrobia.</title>
        <authorList>
            <person name="Feng X."/>
        </authorList>
    </citation>
    <scope>NUCLEOTIDE SEQUENCE</scope>
    <source>
        <strain evidence="4">JCM 18052</strain>
    </source>
</reference>
<sequence>MEFSAAQTYRDPSQPADTGNPSFIFRQLEPGRREGMFWVLQALFWGIVCVIGILITVALRSGVEGAAWVILIRAISGFIGTAILRWIYRHPWFLKQHALTKWPFALGCCVALAVLEVLLFKAAMLGGASFPGGAENVGPRLIVVRLFIITIWSSLYFAFHLFENAHAMEMRATRAELAARENELRKLQAQMNPHFLLNSLGTVLALKDDPTAVKEVTEGLTEYLRFLLEETRPLEPLSREMDALEKYLTVQAAHFGEKMVCRIQCETAARSVLVPPMIVQPLLEDAFQHRGQADGRTQHVWVSARIEADFLRVTVYDTMEHSSRDLTTLGGGLLALSHRIQLLLGPDARVEQVSENGWSRVTAHIPVKDARKARDGIESGDDSAVEESGVLPLQQA</sequence>
<evidence type="ECO:0000313" key="4">
    <source>
        <dbReference type="EMBL" id="MBK1815674.1"/>
    </source>
</evidence>
<dbReference type="EMBL" id="JAENIK010000009">
    <property type="protein sequence ID" value="MBK1815674.1"/>
    <property type="molecule type" value="Genomic_DNA"/>
</dbReference>
<keyword evidence="2" id="KW-1133">Transmembrane helix</keyword>
<dbReference type="RefSeq" id="WP_200350632.1">
    <property type="nucleotide sequence ID" value="NZ_BAABHZ010000008.1"/>
</dbReference>
<feature type="transmembrane region" description="Helical" evidence="2">
    <location>
        <begin position="99"/>
        <end position="122"/>
    </location>
</feature>
<dbReference type="Pfam" id="PF06580">
    <property type="entry name" value="His_kinase"/>
    <property type="match status" value="1"/>
</dbReference>
<dbReference type="InterPro" id="IPR050640">
    <property type="entry name" value="Bact_2-comp_sensor_kinase"/>
</dbReference>
<dbReference type="GO" id="GO:0000155">
    <property type="term" value="F:phosphorelay sensor kinase activity"/>
    <property type="evidence" value="ECO:0007669"/>
    <property type="project" value="InterPro"/>
</dbReference>
<comment type="caution">
    <text evidence="4">The sequence shown here is derived from an EMBL/GenBank/DDBJ whole genome shotgun (WGS) entry which is preliminary data.</text>
</comment>
<dbReference type="AlphaFoldDB" id="A0A934R5S3"/>
<feature type="transmembrane region" description="Helical" evidence="2">
    <location>
        <begin position="142"/>
        <end position="162"/>
    </location>
</feature>